<comment type="caution">
    <text evidence="2">The sequence shown here is derived from an EMBL/GenBank/DDBJ whole genome shotgun (WGS) entry which is preliminary data.</text>
</comment>
<dbReference type="EMBL" id="JAUKUD010000002">
    <property type="protein sequence ID" value="KAK0752227.1"/>
    <property type="molecule type" value="Genomic_DNA"/>
</dbReference>
<evidence type="ECO:0000313" key="3">
    <source>
        <dbReference type="Proteomes" id="UP001172155"/>
    </source>
</evidence>
<feature type="region of interest" description="Disordered" evidence="1">
    <location>
        <begin position="28"/>
        <end position="90"/>
    </location>
</feature>
<protein>
    <submittedName>
        <fullName evidence="2">Uncharacterized protein</fullName>
    </submittedName>
</protein>
<reference evidence="2" key="1">
    <citation type="submission" date="2023-06" db="EMBL/GenBank/DDBJ databases">
        <title>Genome-scale phylogeny and comparative genomics of the fungal order Sordariales.</title>
        <authorList>
            <consortium name="Lawrence Berkeley National Laboratory"/>
            <person name="Hensen N."/>
            <person name="Bonometti L."/>
            <person name="Westerberg I."/>
            <person name="Brannstrom I.O."/>
            <person name="Guillou S."/>
            <person name="Cros-Aarteil S."/>
            <person name="Calhoun S."/>
            <person name="Haridas S."/>
            <person name="Kuo A."/>
            <person name="Mondo S."/>
            <person name="Pangilinan J."/>
            <person name="Riley R."/>
            <person name="LaButti K."/>
            <person name="Andreopoulos B."/>
            <person name="Lipzen A."/>
            <person name="Chen C."/>
            <person name="Yanf M."/>
            <person name="Daum C."/>
            <person name="Ng V."/>
            <person name="Clum A."/>
            <person name="Steindorff A."/>
            <person name="Ohm R."/>
            <person name="Martin F."/>
            <person name="Silar P."/>
            <person name="Natvig D."/>
            <person name="Lalanne C."/>
            <person name="Gautier V."/>
            <person name="Ament-velasquez S.L."/>
            <person name="Kruys A."/>
            <person name="Hutchinson M.I."/>
            <person name="Powell A.J."/>
            <person name="Barry K."/>
            <person name="Miller A.N."/>
            <person name="Grigoriev I.V."/>
            <person name="Debuchy R."/>
            <person name="Gladieux P."/>
            <person name="Thoren M.H."/>
            <person name="Johannesson H."/>
        </authorList>
    </citation>
    <scope>NUCLEOTIDE SEQUENCE</scope>
    <source>
        <strain evidence="2">SMH3187-1</strain>
    </source>
</reference>
<organism evidence="2 3">
    <name type="scientific">Schizothecium vesticola</name>
    <dbReference type="NCBI Taxonomy" id="314040"/>
    <lineage>
        <taxon>Eukaryota</taxon>
        <taxon>Fungi</taxon>
        <taxon>Dikarya</taxon>
        <taxon>Ascomycota</taxon>
        <taxon>Pezizomycotina</taxon>
        <taxon>Sordariomycetes</taxon>
        <taxon>Sordariomycetidae</taxon>
        <taxon>Sordariales</taxon>
        <taxon>Schizotheciaceae</taxon>
        <taxon>Schizothecium</taxon>
    </lineage>
</organism>
<keyword evidence="3" id="KW-1185">Reference proteome</keyword>
<name>A0AA40F761_9PEZI</name>
<dbReference type="AlphaFoldDB" id="A0AA40F761"/>
<proteinExistence type="predicted"/>
<evidence type="ECO:0000256" key="1">
    <source>
        <dbReference type="SAM" id="MobiDB-lite"/>
    </source>
</evidence>
<accession>A0AA40F761</accession>
<sequence>MPFTAPGRAATTSLTPFRAECTNTTAAIDDVARRKQTPLPKGPLPGTNDAIHPARSMSRSEARCRGHYPVPPDRDLTALRFLGNQGTGPP</sequence>
<evidence type="ECO:0000313" key="2">
    <source>
        <dbReference type="EMBL" id="KAK0752227.1"/>
    </source>
</evidence>
<gene>
    <name evidence="2" type="ORF">B0T18DRAFT_404373</name>
</gene>
<dbReference type="Proteomes" id="UP001172155">
    <property type="component" value="Unassembled WGS sequence"/>
</dbReference>